<reference evidence="1 2" key="1">
    <citation type="journal article" date="2012" name="BMC Genomics">
        <title>Comparative genomics of the white-rot fungi, Phanerochaete carnosa and P. chrysosporium, to elucidate the genetic basis of the distinct wood types they colonize.</title>
        <authorList>
            <person name="Suzuki H."/>
            <person name="MacDonald J."/>
            <person name="Syed K."/>
            <person name="Salamov A."/>
            <person name="Hori C."/>
            <person name="Aerts A."/>
            <person name="Henrissat B."/>
            <person name="Wiebenga A."/>
            <person name="vanKuyk P.A."/>
            <person name="Barry K."/>
            <person name="Lindquist E."/>
            <person name="LaButti K."/>
            <person name="Lapidus A."/>
            <person name="Lucas S."/>
            <person name="Coutinho P."/>
            <person name="Gong Y."/>
            <person name="Samejima M."/>
            <person name="Mahadevan R."/>
            <person name="Abou-Zaid M."/>
            <person name="de Vries R.P."/>
            <person name="Igarashi K."/>
            <person name="Yadav J.S."/>
            <person name="Grigoriev I.V."/>
            <person name="Master E.R."/>
        </authorList>
    </citation>
    <scope>NUCLEOTIDE SEQUENCE [LARGE SCALE GENOMIC DNA]</scope>
    <source>
        <strain evidence="1 2">HHB-10118-sp</strain>
    </source>
</reference>
<dbReference type="InterPro" id="IPR027417">
    <property type="entry name" value="P-loop_NTPase"/>
</dbReference>
<dbReference type="AlphaFoldDB" id="K5VS37"/>
<dbReference type="GeneID" id="18911594"/>
<dbReference type="EMBL" id="JH930480">
    <property type="protein sequence ID" value="EKM49590.1"/>
    <property type="molecule type" value="Genomic_DNA"/>
</dbReference>
<gene>
    <name evidence="1" type="ORF">PHACADRAFT_201301</name>
</gene>
<dbReference type="RefSeq" id="XP_007401654.1">
    <property type="nucleotide sequence ID" value="XM_007401592.1"/>
</dbReference>
<evidence type="ECO:0000313" key="2">
    <source>
        <dbReference type="Proteomes" id="UP000008370"/>
    </source>
</evidence>
<dbReference type="Proteomes" id="UP000008370">
    <property type="component" value="Unassembled WGS sequence"/>
</dbReference>
<keyword evidence="2" id="KW-1185">Reference proteome</keyword>
<protein>
    <submittedName>
        <fullName evidence="1">Uncharacterized protein</fullName>
    </submittedName>
</protein>
<name>K5VS37_PHACS</name>
<dbReference type="OrthoDB" id="448448at2759"/>
<sequence>MTRSIEELQAPEFCHNRLTYIIQQCALKHKRKREANQNCNGTLYCMQFTFSIDQPTAPATSMPCQKPDLKLSARVQGQQDQQFTQHEELTVFLPMAEAQRFWMYWLLTQLDTGAHRIACAHCIGQTQVMKVYWLICQGSIKNQMLEQIWRKLFLSLKAMNARTAAGNALSVLKTAKLTSIFYKGSSALACGNNGGGSGMGPTLVQFLKTLLADVLQASCKHDDVRALQVRRELDMSDAKQLPLGNTALVQTTRSPRSRLQSS</sequence>
<organism evidence="1 2">
    <name type="scientific">Phanerochaete carnosa (strain HHB-10118-sp)</name>
    <name type="common">White-rot fungus</name>
    <name type="synonym">Peniophora carnosa</name>
    <dbReference type="NCBI Taxonomy" id="650164"/>
    <lineage>
        <taxon>Eukaryota</taxon>
        <taxon>Fungi</taxon>
        <taxon>Dikarya</taxon>
        <taxon>Basidiomycota</taxon>
        <taxon>Agaricomycotina</taxon>
        <taxon>Agaricomycetes</taxon>
        <taxon>Polyporales</taxon>
        <taxon>Phanerochaetaceae</taxon>
        <taxon>Phanerochaete</taxon>
    </lineage>
</organism>
<proteinExistence type="predicted"/>
<dbReference type="STRING" id="650164.K5VS37"/>
<accession>K5VS37</accession>
<evidence type="ECO:0000313" key="1">
    <source>
        <dbReference type="EMBL" id="EKM49590.1"/>
    </source>
</evidence>
<dbReference type="HOGENOM" id="CLU_1062108_0_0_1"/>
<dbReference type="Gene3D" id="3.40.50.300">
    <property type="entry name" value="P-loop containing nucleotide triphosphate hydrolases"/>
    <property type="match status" value="1"/>
</dbReference>
<dbReference type="InParanoid" id="K5VS37"/>
<dbReference type="KEGG" id="pco:PHACADRAFT_201301"/>